<dbReference type="Gene3D" id="3.30.70.100">
    <property type="match status" value="1"/>
</dbReference>
<evidence type="ECO:0000313" key="2">
    <source>
        <dbReference type="EMBL" id="KAJ5339168.1"/>
    </source>
</evidence>
<reference evidence="2" key="1">
    <citation type="submission" date="2022-12" db="EMBL/GenBank/DDBJ databases">
        <authorList>
            <person name="Petersen C."/>
        </authorList>
    </citation>
    <scope>NUCLEOTIDE SEQUENCE</scope>
    <source>
        <strain evidence="2">IBT 35673</strain>
    </source>
</reference>
<evidence type="ECO:0000313" key="3">
    <source>
        <dbReference type="Proteomes" id="UP001147695"/>
    </source>
</evidence>
<reference evidence="2" key="2">
    <citation type="journal article" date="2023" name="IMA Fungus">
        <title>Comparative genomic study of the Penicillium genus elucidates a diverse pangenome and 15 lateral gene transfer events.</title>
        <authorList>
            <person name="Petersen C."/>
            <person name="Sorensen T."/>
            <person name="Nielsen M.R."/>
            <person name="Sondergaard T.E."/>
            <person name="Sorensen J.L."/>
            <person name="Fitzpatrick D.A."/>
            <person name="Frisvad J.C."/>
            <person name="Nielsen K.L."/>
        </authorList>
    </citation>
    <scope>NUCLEOTIDE SEQUENCE</scope>
    <source>
        <strain evidence="2">IBT 35673</strain>
    </source>
</reference>
<feature type="domain" description="ABM" evidence="1">
    <location>
        <begin position="20"/>
        <end position="80"/>
    </location>
</feature>
<dbReference type="InterPro" id="IPR011008">
    <property type="entry name" value="Dimeric_a/b-barrel"/>
</dbReference>
<dbReference type="AlphaFoldDB" id="A0A9W9UFH8"/>
<dbReference type="InterPro" id="IPR007138">
    <property type="entry name" value="ABM_dom"/>
</dbReference>
<evidence type="ECO:0000259" key="1">
    <source>
        <dbReference type="Pfam" id="PF03992"/>
    </source>
</evidence>
<dbReference type="EMBL" id="JAPZBQ010000003">
    <property type="protein sequence ID" value="KAJ5339168.1"/>
    <property type="molecule type" value="Genomic_DNA"/>
</dbReference>
<dbReference type="SUPFAM" id="SSF54909">
    <property type="entry name" value="Dimeric alpha+beta barrel"/>
    <property type="match status" value="1"/>
</dbReference>
<gene>
    <name evidence="2" type="ORF">N7452_005896</name>
</gene>
<dbReference type="Pfam" id="PF03992">
    <property type="entry name" value="ABM"/>
    <property type="match status" value="1"/>
</dbReference>
<name>A0A9W9UFH8_PENBR</name>
<accession>A0A9W9UFH8</accession>
<dbReference type="Proteomes" id="UP001147695">
    <property type="component" value="Unassembled WGS sequence"/>
</dbReference>
<protein>
    <recommendedName>
        <fullName evidence="1">ABM domain-containing protein</fullName>
    </recommendedName>
</protein>
<sequence length="105" mass="11546">MAPIHKPLDRSTTFGAMLSESFLKTWSRTADVLKKAPGYISTQLHSAIGDGNFIVNYAVWENNEDLKNGLALPEFRNICEDFPEGTEFRACVLQKASIPGVCVGV</sequence>
<proteinExistence type="predicted"/>
<organism evidence="2 3">
    <name type="scientific">Penicillium brevicompactum</name>
    <dbReference type="NCBI Taxonomy" id="5074"/>
    <lineage>
        <taxon>Eukaryota</taxon>
        <taxon>Fungi</taxon>
        <taxon>Dikarya</taxon>
        <taxon>Ascomycota</taxon>
        <taxon>Pezizomycotina</taxon>
        <taxon>Eurotiomycetes</taxon>
        <taxon>Eurotiomycetidae</taxon>
        <taxon>Eurotiales</taxon>
        <taxon>Aspergillaceae</taxon>
        <taxon>Penicillium</taxon>
    </lineage>
</organism>
<comment type="caution">
    <text evidence="2">The sequence shown here is derived from an EMBL/GenBank/DDBJ whole genome shotgun (WGS) entry which is preliminary data.</text>
</comment>